<dbReference type="OrthoDB" id="9124490at2"/>
<feature type="transmembrane region" description="Helical" evidence="8">
    <location>
        <begin position="86"/>
        <end position="111"/>
    </location>
</feature>
<feature type="transmembrane region" description="Helical" evidence="8">
    <location>
        <begin position="117"/>
        <end position="137"/>
    </location>
</feature>
<evidence type="ECO:0000313" key="10">
    <source>
        <dbReference type="EMBL" id="ATX79581.1"/>
    </source>
</evidence>
<dbReference type="InterPro" id="IPR038731">
    <property type="entry name" value="RgtA/B/C-like"/>
</dbReference>
<dbReference type="PANTHER" id="PTHR33908:SF3">
    <property type="entry name" value="UNDECAPRENYL PHOSPHATE-ALPHA-4-AMINO-4-DEOXY-L-ARABINOSE ARABINOSYL TRANSFERASE"/>
    <property type="match status" value="1"/>
</dbReference>
<organism evidence="10 11">
    <name type="scientific">Mariprofundus aestuarium</name>
    <dbReference type="NCBI Taxonomy" id="1921086"/>
    <lineage>
        <taxon>Bacteria</taxon>
        <taxon>Pseudomonadati</taxon>
        <taxon>Pseudomonadota</taxon>
        <taxon>Candidatius Mariprofundia</taxon>
        <taxon>Mariprofundales</taxon>
        <taxon>Mariprofundaceae</taxon>
        <taxon>Mariprofundus</taxon>
    </lineage>
</organism>
<feature type="transmembrane region" description="Helical" evidence="8">
    <location>
        <begin position="167"/>
        <end position="199"/>
    </location>
</feature>
<dbReference type="RefSeq" id="WP_100277458.1">
    <property type="nucleotide sequence ID" value="NZ_CP018799.1"/>
</dbReference>
<evidence type="ECO:0000256" key="3">
    <source>
        <dbReference type="ARBA" id="ARBA00022676"/>
    </source>
</evidence>
<dbReference type="GO" id="GO:0016763">
    <property type="term" value="F:pentosyltransferase activity"/>
    <property type="evidence" value="ECO:0007669"/>
    <property type="project" value="TreeGrafter"/>
</dbReference>
<evidence type="ECO:0000256" key="1">
    <source>
        <dbReference type="ARBA" id="ARBA00004651"/>
    </source>
</evidence>
<feature type="transmembrane region" description="Helical" evidence="8">
    <location>
        <begin position="144"/>
        <end position="161"/>
    </location>
</feature>
<keyword evidence="11" id="KW-1185">Reference proteome</keyword>
<dbReference type="Proteomes" id="UP000231701">
    <property type="component" value="Chromosome"/>
</dbReference>
<feature type="transmembrane region" description="Helical" evidence="8">
    <location>
        <begin position="349"/>
        <end position="369"/>
    </location>
</feature>
<dbReference type="InterPro" id="IPR050297">
    <property type="entry name" value="LipidA_mod_glycosyltrf_83"/>
</dbReference>
<feature type="transmembrane region" description="Helical" evidence="8">
    <location>
        <begin position="296"/>
        <end position="314"/>
    </location>
</feature>
<evidence type="ECO:0000256" key="5">
    <source>
        <dbReference type="ARBA" id="ARBA00022692"/>
    </source>
</evidence>
<gene>
    <name evidence="10" type="ORF">Ga0123461_1162</name>
</gene>
<evidence type="ECO:0000259" key="9">
    <source>
        <dbReference type="Pfam" id="PF13231"/>
    </source>
</evidence>
<keyword evidence="6 8" id="KW-1133">Transmembrane helix</keyword>
<evidence type="ECO:0000256" key="4">
    <source>
        <dbReference type="ARBA" id="ARBA00022679"/>
    </source>
</evidence>
<keyword evidence="3 10" id="KW-0328">Glycosyltransferase</keyword>
<evidence type="ECO:0000256" key="6">
    <source>
        <dbReference type="ARBA" id="ARBA00022989"/>
    </source>
</evidence>
<reference evidence="10 11" key="1">
    <citation type="submission" date="2016-12" db="EMBL/GenBank/DDBJ databases">
        <title>Isolation and genomic insights into novel planktonic Zetaproteobacteria from stratified waters of the Chesapeake Bay.</title>
        <authorList>
            <person name="McAllister S.M."/>
            <person name="Kato S."/>
            <person name="Chan C.S."/>
            <person name="Chiu B.K."/>
            <person name="Field E.K."/>
        </authorList>
    </citation>
    <scope>NUCLEOTIDE SEQUENCE [LARGE SCALE GENOMIC DNA]</scope>
    <source>
        <strain evidence="10 11">CP-5</strain>
    </source>
</reference>
<name>A0A2K8L192_MARES</name>
<proteinExistence type="predicted"/>
<feature type="domain" description="Glycosyltransferase RgtA/B/C/D-like" evidence="9">
    <location>
        <begin position="64"/>
        <end position="222"/>
    </location>
</feature>
<keyword evidence="4 10" id="KW-0808">Transferase</keyword>
<dbReference type="KEGG" id="maes:Ga0123461_1162"/>
<dbReference type="Pfam" id="PF13231">
    <property type="entry name" value="PMT_2"/>
    <property type="match status" value="1"/>
</dbReference>
<evidence type="ECO:0000313" key="11">
    <source>
        <dbReference type="Proteomes" id="UP000231701"/>
    </source>
</evidence>
<keyword evidence="7 8" id="KW-0472">Membrane</keyword>
<comment type="subcellular location">
    <subcellularLocation>
        <location evidence="1">Cell membrane</location>
        <topology evidence="1">Multi-pass membrane protein</topology>
    </subcellularLocation>
</comment>
<evidence type="ECO:0000256" key="2">
    <source>
        <dbReference type="ARBA" id="ARBA00022475"/>
    </source>
</evidence>
<protein>
    <submittedName>
        <fullName evidence="10">Dolichyl-phosphate-mannose-protein mannosyltransferase</fullName>
    </submittedName>
</protein>
<dbReference type="PANTHER" id="PTHR33908">
    <property type="entry name" value="MANNOSYLTRANSFERASE YKCB-RELATED"/>
    <property type="match status" value="1"/>
</dbReference>
<keyword evidence="2" id="KW-1003">Cell membrane</keyword>
<dbReference type="EMBL" id="CP018799">
    <property type="protein sequence ID" value="ATX79581.1"/>
    <property type="molecule type" value="Genomic_DNA"/>
</dbReference>
<dbReference type="GO" id="GO:0005886">
    <property type="term" value="C:plasma membrane"/>
    <property type="evidence" value="ECO:0007669"/>
    <property type="project" value="UniProtKB-SubCell"/>
</dbReference>
<feature type="transmembrane region" description="Helical" evidence="8">
    <location>
        <begin position="264"/>
        <end position="284"/>
    </location>
</feature>
<feature type="transmembrane region" description="Helical" evidence="8">
    <location>
        <begin position="12"/>
        <end position="33"/>
    </location>
</feature>
<feature type="transmembrane region" description="Helical" evidence="8">
    <location>
        <begin position="53"/>
        <end position="79"/>
    </location>
</feature>
<feature type="transmembrane region" description="Helical" evidence="8">
    <location>
        <begin position="211"/>
        <end position="229"/>
    </location>
</feature>
<accession>A0A2K8L192</accession>
<dbReference type="GO" id="GO:0009103">
    <property type="term" value="P:lipopolysaccharide biosynthetic process"/>
    <property type="evidence" value="ECO:0007669"/>
    <property type="project" value="UniProtKB-ARBA"/>
</dbReference>
<dbReference type="GO" id="GO:0010041">
    <property type="term" value="P:response to iron(III) ion"/>
    <property type="evidence" value="ECO:0007669"/>
    <property type="project" value="TreeGrafter"/>
</dbReference>
<feature type="transmembrane region" description="Helical" evidence="8">
    <location>
        <begin position="320"/>
        <end position="337"/>
    </location>
</feature>
<dbReference type="AlphaFoldDB" id="A0A2K8L192"/>
<evidence type="ECO:0000256" key="7">
    <source>
        <dbReference type="ARBA" id="ARBA00023136"/>
    </source>
</evidence>
<keyword evidence="5 8" id="KW-0812">Transmembrane</keyword>
<evidence type="ECO:0000256" key="8">
    <source>
        <dbReference type="SAM" id="Phobius"/>
    </source>
</evidence>
<sequence>MSFSIEPSLKLYKFLTIVAGLLMLLPLPIMQYVGEEGLMAIKSYEMFVRGDLMHPSILGIIWPHSPLWHWPVIGISTLIGWEHIDIAIRLVSVIASWLSACVVAFSANWIFKDKPQAGWLGALIYLSMGEVAFWYGWLGYLDATFGLFLFSSIIILWRAIANENLKWFFISLLFVSLAFLTKNITAYVLFGLVGFVVLWRHKCWHILKSPLFLLMGITALSLPLLWQTFVVPPQANTATTTVNDVLRNFVGYGMLDYLKHWTTYPLLFALRALPVSLFIIWLWLRRKHQFHLDHNLTTLILIILVCLLPFWISAHASPRYLVPFYGLIALLLTGLTLQLNPQHLRQGITLIALFILLKIPYSVVVLPYIKDWRPERDVKVVAEEVMKLTENAPLRSQNDVSTGLAIAAYIDIWRQDRPPVTWYRNKERGVYILTEVEAPSLGQLIKTWRLRGDYVYLYWKAD</sequence>